<dbReference type="SUPFAM" id="SSF88946">
    <property type="entry name" value="Sigma2 domain of RNA polymerase sigma factors"/>
    <property type="match status" value="1"/>
</dbReference>
<accession>A0ABR8Y4A7</accession>
<dbReference type="NCBIfam" id="TIGR02937">
    <property type="entry name" value="sigma70-ECF"/>
    <property type="match status" value="1"/>
</dbReference>
<dbReference type="PANTHER" id="PTHR43133">
    <property type="entry name" value="RNA POLYMERASE ECF-TYPE SIGMA FACTO"/>
    <property type="match status" value="1"/>
</dbReference>
<dbReference type="InterPro" id="IPR013325">
    <property type="entry name" value="RNA_pol_sigma_r2"/>
</dbReference>
<dbReference type="InterPro" id="IPR013324">
    <property type="entry name" value="RNA_pol_sigma_r3/r4-like"/>
</dbReference>
<evidence type="ECO:0000256" key="1">
    <source>
        <dbReference type="ARBA" id="ARBA00010641"/>
    </source>
</evidence>
<dbReference type="Gene3D" id="1.10.10.10">
    <property type="entry name" value="Winged helix-like DNA-binding domain superfamily/Winged helix DNA-binding domain"/>
    <property type="match status" value="1"/>
</dbReference>
<sequence length="184" mass="21401">MSEEELVLRCKQKDMQAHRLLYERYGGALLAICLRYTGDKEVAEDILHDGFLRIFESISQQFTYQGEGSLKAWLSRVMVNEALGYLRKRNAQVQQEVLLDEIPDMPDADEDDFNGIPPSVLMQMVKELPEGYRTVFNLYVFEDKSHKEIASMLGITEHTSSSQFYRAKNLLIKKINNYRKKELQ</sequence>
<feature type="domain" description="RNA polymerase sigma-70 region 2" evidence="5">
    <location>
        <begin position="21"/>
        <end position="90"/>
    </location>
</feature>
<evidence type="ECO:0000259" key="6">
    <source>
        <dbReference type="Pfam" id="PF08281"/>
    </source>
</evidence>
<comment type="caution">
    <text evidence="7">The sequence shown here is derived from an EMBL/GenBank/DDBJ whole genome shotgun (WGS) entry which is preliminary data.</text>
</comment>
<proteinExistence type="inferred from homology"/>
<dbReference type="InterPro" id="IPR014284">
    <property type="entry name" value="RNA_pol_sigma-70_dom"/>
</dbReference>
<name>A0ABR8Y4A7_9BACT</name>
<dbReference type="RefSeq" id="WP_191762787.1">
    <property type="nucleotide sequence ID" value="NZ_JACSPP010000002.1"/>
</dbReference>
<keyword evidence="2" id="KW-0805">Transcription regulation</keyword>
<dbReference type="InterPro" id="IPR013249">
    <property type="entry name" value="RNA_pol_sigma70_r4_t2"/>
</dbReference>
<protein>
    <submittedName>
        <fullName evidence="7">RNA polymerase sigma factor</fullName>
    </submittedName>
</protein>
<evidence type="ECO:0000313" key="8">
    <source>
        <dbReference type="Proteomes" id="UP000620874"/>
    </source>
</evidence>
<dbReference type="SUPFAM" id="SSF88659">
    <property type="entry name" value="Sigma3 and sigma4 domains of RNA polymerase sigma factors"/>
    <property type="match status" value="1"/>
</dbReference>
<evidence type="ECO:0000256" key="2">
    <source>
        <dbReference type="ARBA" id="ARBA00023015"/>
    </source>
</evidence>
<dbReference type="InterPro" id="IPR007627">
    <property type="entry name" value="RNA_pol_sigma70_r2"/>
</dbReference>
<reference evidence="7 8" key="1">
    <citation type="submission" date="2020-08" db="EMBL/GenBank/DDBJ databases">
        <title>A Genomic Blueprint of the Chicken Gut Microbiome.</title>
        <authorList>
            <person name="Gilroy R."/>
            <person name="Ravi A."/>
            <person name="Getino M."/>
            <person name="Pursley I."/>
            <person name="Horton D.L."/>
            <person name="Alikhan N.-F."/>
            <person name="Baker D."/>
            <person name="Gharbi K."/>
            <person name="Hall N."/>
            <person name="Watson M."/>
            <person name="Adriaenssens E.M."/>
            <person name="Foster-Nyarko E."/>
            <person name="Jarju S."/>
            <person name="Secka A."/>
            <person name="Antonio M."/>
            <person name="Oren A."/>
            <person name="Chaudhuri R."/>
            <person name="La Ragione R.M."/>
            <person name="Hildebrand F."/>
            <person name="Pallen M.J."/>
        </authorList>
    </citation>
    <scope>NUCLEOTIDE SEQUENCE [LARGE SCALE GENOMIC DNA]</scope>
    <source>
        <strain evidence="7 8">Sa1CVN1</strain>
    </source>
</reference>
<evidence type="ECO:0000256" key="4">
    <source>
        <dbReference type="ARBA" id="ARBA00023163"/>
    </source>
</evidence>
<evidence type="ECO:0000313" key="7">
    <source>
        <dbReference type="EMBL" id="MBD8039047.1"/>
    </source>
</evidence>
<keyword evidence="4" id="KW-0804">Transcription</keyword>
<feature type="domain" description="RNA polymerase sigma factor 70 region 4 type 2" evidence="6">
    <location>
        <begin position="121"/>
        <end position="169"/>
    </location>
</feature>
<organism evidence="7 8">
    <name type="scientific">Phocaeicola intestinalis</name>
    <dbReference type="NCBI Taxonomy" id="2762212"/>
    <lineage>
        <taxon>Bacteria</taxon>
        <taxon>Pseudomonadati</taxon>
        <taxon>Bacteroidota</taxon>
        <taxon>Bacteroidia</taxon>
        <taxon>Bacteroidales</taxon>
        <taxon>Bacteroidaceae</taxon>
        <taxon>Phocaeicola</taxon>
    </lineage>
</organism>
<dbReference type="InterPro" id="IPR036388">
    <property type="entry name" value="WH-like_DNA-bd_sf"/>
</dbReference>
<evidence type="ECO:0000259" key="5">
    <source>
        <dbReference type="Pfam" id="PF04542"/>
    </source>
</evidence>
<comment type="similarity">
    <text evidence="1">Belongs to the sigma-70 factor family. ECF subfamily.</text>
</comment>
<keyword evidence="3" id="KW-0731">Sigma factor</keyword>
<dbReference type="EMBL" id="JACSPP010000002">
    <property type="protein sequence ID" value="MBD8039047.1"/>
    <property type="molecule type" value="Genomic_DNA"/>
</dbReference>
<dbReference type="PANTHER" id="PTHR43133:SF46">
    <property type="entry name" value="RNA POLYMERASE SIGMA-70 FACTOR ECF SUBFAMILY"/>
    <property type="match status" value="1"/>
</dbReference>
<dbReference type="CDD" id="cd06171">
    <property type="entry name" value="Sigma70_r4"/>
    <property type="match status" value="1"/>
</dbReference>
<dbReference type="Gene3D" id="1.10.1740.10">
    <property type="match status" value="1"/>
</dbReference>
<dbReference type="Pfam" id="PF04542">
    <property type="entry name" value="Sigma70_r2"/>
    <property type="match status" value="1"/>
</dbReference>
<dbReference type="InterPro" id="IPR039425">
    <property type="entry name" value="RNA_pol_sigma-70-like"/>
</dbReference>
<dbReference type="Pfam" id="PF08281">
    <property type="entry name" value="Sigma70_r4_2"/>
    <property type="match status" value="1"/>
</dbReference>
<gene>
    <name evidence="7" type="ORF">H9625_01040</name>
</gene>
<dbReference type="Proteomes" id="UP000620874">
    <property type="component" value="Unassembled WGS sequence"/>
</dbReference>
<keyword evidence="8" id="KW-1185">Reference proteome</keyword>
<evidence type="ECO:0000256" key="3">
    <source>
        <dbReference type="ARBA" id="ARBA00023082"/>
    </source>
</evidence>